<dbReference type="Gene3D" id="2.40.170.20">
    <property type="entry name" value="TonB-dependent receptor, beta-barrel domain"/>
    <property type="match status" value="1"/>
</dbReference>
<dbReference type="InterPro" id="IPR012910">
    <property type="entry name" value="Plug_dom"/>
</dbReference>
<dbReference type="Proteomes" id="UP000568664">
    <property type="component" value="Unassembled WGS sequence"/>
</dbReference>
<evidence type="ECO:0000256" key="1">
    <source>
        <dbReference type="ARBA" id="ARBA00004571"/>
    </source>
</evidence>
<dbReference type="InterPro" id="IPR036942">
    <property type="entry name" value="Beta-barrel_TonB_sf"/>
</dbReference>
<dbReference type="GO" id="GO:0015889">
    <property type="term" value="P:cobalamin transport"/>
    <property type="evidence" value="ECO:0007669"/>
    <property type="project" value="TreeGrafter"/>
</dbReference>
<evidence type="ECO:0000256" key="4">
    <source>
        <dbReference type="ARBA" id="ARBA00022692"/>
    </source>
</evidence>
<comment type="subcellular location">
    <subcellularLocation>
        <location evidence="1 10">Cell outer membrane</location>
        <topology evidence="1 10">Multi-pass membrane protein</topology>
    </subcellularLocation>
</comment>
<organism evidence="14 15">
    <name type="scientific">Thalassotalea algicola</name>
    <dbReference type="NCBI Taxonomy" id="2716224"/>
    <lineage>
        <taxon>Bacteria</taxon>
        <taxon>Pseudomonadati</taxon>
        <taxon>Pseudomonadota</taxon>
        <taxon>Gammaproteobacteria</taxon>
        <taxon>Alteromonadales</taxon>
        <taxon>Colwelliaceae</taxon>
        <taxon>Thalassotalea</taxon>
    </lineage>
</organism>
<evidence type="ECO:0000256" key="6">
    <source>
        <dbReference type="ARBA" id="ARBA00023065"/>
    </source>
</evidence>
<dbReference type="PROSITE" id="PS52016">
    <property type="entry name" value="TONB_DEPENDENT_REC_3"/>
    <property type="match status" value="1"/>
</dbReference>
<keyword evidence="2 10" id="KW-0813">Transport</keyword>
<comment type="similarity">
    <text evidence="10 11">Belongs to the TonB-dependent receptor family.</text>
</comment>
<dbReference type="CDD" id="cd01347">
    <property type="entry name" value="ligand_gated_channel"/>
    <property type="match status" value="1"/>
</dbReference>
<evidence type="ECO:0000313" key="14">
    <source>
        <dbReference type="EMBL" id="NMP31737.1"/>
    </source>
</evidence>
<evidence type="ECO:0000259" key="12">
    <source>
        <dbReference type="Pfam" id="PF00593"/>
    </source>
</evidence>
<keyword evidence="3 10" id="KW-1134">Transmembrane beta strand</keyword>
<dbReference type="Pfam" id="PF07715">
    <property type="entry name" value="Plug"/>
    <property type="match status" value="1"/>
</dbReference>
<dbReference type="Gene3D" id="2.170.130.10">
    <property type="entry name" value="TonB-dependent receptor, plug domain"/>
    <property type="match status" value="1"/>
</dbReference>
<evidence type="ECO:0000259" key="13">
    <source>
        <dbReference type="Pfam" id="PF07715"/>
    </source>
</evidence>
<dbReference type="InterPro" id="IPR000531">
    <property type="entry name" value="Beta-barrel_TonB"/>
</dbReference>
<evidence type="ECO:0000256" key="9">
    <source>
        <dbReference type="ARBA" id="ARBA00023237"/>
    </source>
</evidence>
<proteinExistence type="inferred from homology"/>
<gene>
    <name evidence="14" type="ORF">HII17_09195</name>
</gene>
<evidence type="ECO:0000256" key="10">
    <source>
        <dbReference type="PROSITE-ProRule" id="PRU01360"/>
    </source>
</evidence>
<evidence type="ECO:0000256" key="5">
    <source>
        <dbReference type="ARBA" id="ARBA00022729"/>
    </source>
</evidence>
<dbReference type="PANTHER" id="PTHR30069:SF53">
    <property type="entry name" value="COLICIN I RECEPTOR-RELATED"/>
    <property type="match status" value="1"/>
</dbReference>
<evidence type="ECO:0000256" key="2">
    <source>
        <dbReference type="ARBA" id="ARBA00022448"/>
    </source>
</evidence>
<sequence length="627" mass="69112">MKHKLSNSLFNNKKVSQHSIIAIAIGASLATSPMTFANNLSEEEVITVTASRTPVNIDTALASVVVITQADIARIQPKSLNDILATVAGIDITSQGGRGQNSSLFMRGANSNHTLVLVDGIRVSSASLGSTNTQIIAPELIERIEVLKGPRAAIWGSDAIGGVIQIFTRKLQSNEYFAGATFGSDNYQQLKAGAGFSHGDGHTSISVNREESDGFDVLEAAEEDNDGYEFDSIAVKGQQQVSANFTLDWLARADQGENEYDNAWGGNNEAETRNHAWLVRGTYNAIIGHVQNSTTFSVGQNRDFARNYGKHLADNTETEFETKRNQLSLLNHSQVFPFLQFNLGADFYQEKLNGTTTYDTDERDVTGIFAHTLYNKNKLTFEAAVRYDDVEHIDSETSYNVGLGYQLGSDTRIALNAGTGFKAPTFNDLYYPASPYSAGNEDLVSENSENIELVLETKLANVELAFNVYQSDIENLIAWQADENFFYKPENINDVEISGVEFIASYQGFGGGHQLNASYVDAEDKTTGKQLIRRAKEQFSYQFDTKVGELSLYVEYQYKGKRDDTSFATGDIELDSYQLVNLSASYPLTANLTVEARLTNAFDEEYQTALGYNTQERAGYLGINYAM</sequence>
<feature type="domain" description="TonB-dependent receptor plug" evidence="13">
    <location>
        <begin position="60"/>
        <end position="163"/>
    </location>
</feature>
<dbReference type="InterPro" id="IPR039426">
    <property type="entry name" value="TonB-dep_rcpt-like"/>
</dbReference>
<keyword evidence="14" id="KW-0675">Receptor</keyword>
<keyword evidence="15" id="KW-1185">Reference proteome</keyword>
<keyword evidence="5" id="KW-0732">Signal</keyword>
<dbReference type="Pfam" id="PF00593">
    <property type="entry name" value="TonB_dep_Rec_b-barrel"/>
    <property type="match status" value="1"/>
</dbReference>
<evidence type="ECO:0000313" key="15">
    <source>
        <dbReference type="Proteomes" id="UP000568664"/>
    </source>
</evidence>
<dbReference type="AlphaFoldDB" id="A0A7Y0LCS6"/>
<dbReference type="RefSeq" id="WP_169075084.1">
    <property type="nucleotide sequence ID" value="NZ_JABBXH010000003.1"/>
</dbReference>
<name>A0A7Y0LCS6_9GAMM</name>
<keyword evidence="4 10" id="KW-0812">Transmembrane</keyword>
<dbReference type="GO" id="GO:0006811">
    <property type="term" value="P:monoatomic ion transport"/>
    <property type="evidence" value="ECO:0007669"/>
    <property type="project" value="UniProtKB-KW"/>
</dbReference>
<reference evidence="14 15" key="1">
    <citation type="submission" date="2020-04" db="EMBL/GenBank/DDBJ databases">
        <title>Thalassotalea sp. M1531, isolated from the surface of marine red alga.</title>
        <authorList>
            <person name="Pang L."/>
            <person name="Lu D.-C."/>
        </authorList>
    </citation>
    <scope>NUCLEOTIDE SEQUENCE [LARGE SCALE GENOMIC DNA]</scope>
    <source>
        <strain evidence="14 15">M1531</strain>
    </source>
</reference>
<keyword evidence="7 11" id="KW-0798">TonB box</keyword>
<keyword evidence="6" id="KW-0406">Ion transport</keyword>
<evidence type="ECO:0000256" key="8">
    <source>
        <dbReference type="ARBA" id="ARBA00023136"/>
    </source>
</evidence>
<dbReference type="SUPFAM" id="SSF56935">
    <property type="entry name" value="Porins"/>
    <property type="match status" value="1"/>
</dbReference>
<protein>
    <submittedName>
        <fullName evidence="14">TonB-dependent receptor</fullName>
    </submittedName>
</protein>
<keyword evidence="8 10" id="KW-0472">Membrane</keyword>
<evidence type="ECO:0000256" key="7">
    <source>
        <dbReference type="ARBA" id="ARBA00023077"/>
    </source>
</evidence>
<dbReference type="EMBL" id="JABBXH010000003">
    <property type="protein sequence ID" value="NMP31737.1"/>
    <property type="molecule type" value="Genomic_DNA"/>
</dbReference>
<evidence type="ECO:0000256" key="3">
    <source>
        <dbReference type="ARBA" id="ARBA00022452"/>
    </source>
</evidence>
<comment type="caution">
    <text evidence="14">The sequence shown here is derived from an EMBL/GenBank/DDBJ whole genome shotgun (WGS) entry which is preliminary data.</text>
</comment>
<keyword evidence="9 10" id="KW-0998">Cell outer membrane</keyword>
<accession>A0A7Y0LCS6</accession>
<dbReference type="InterPro" id="IPR037066">
    <property type="entry name" value="Plug_dom_sf"/>
</dbReference>
<evidence type="ECO:0000256" key="11">
    <source>
        <dbReference type="RuleBase" id="RU003357"/>
    </source>
</evidence>
<dbReference type="GO" id="GO:0009279">
    <property type="term" value="C:cell outer membrane"/>
    <property type="evidence" value="ECO:0007669"/>
    <property type="project" value="UniProtKB-SubCell"/>
</dbReference>
<dbReference type="PANTHER" id="PTHR30069">
    <property type="entry name" value="TONB-DEPENDENT OUTER MEMBRANE RECEPTOR"/>
    <property type="match status" value="1"/>
</dbReference>
<feature type="domain" description="TonB-dependent receptor-like beta-barrel" evidence="12">
    <location>
        <begin position="227"/>
        <end position="600"/>
    </location>
</feature>